<organism evidence="2 3">
    <name type="scientific">Tubulinosema ratisbonensis</name>
    <dbReference type="NCBI Taxonomy" id="291195"/>
    <lineage>
        <taxon>Eukaryota</taxon>
        <taxon>Fungi</taxon>
        <taxon>Fungi incertae sedis</taxon>
        <taxon>Microsporidia</taxon>
        <taxon>Tubulinosematoidea</taxon>
        <taxon>Tubulinosematidae</taxon>
        <taxon>Tubulinosema</taxon>
    </lineage>
</organism>
<keyword evidence="1" id="KW-0175">Coiled coil</keyword>
<proteinExistence type="predicted"/>
<dbReference type="VEuPathDB" id="MicrosporidiaDB:TUBRATIS_13590"/>
<gene>
    <name evidence="2" type="ORF">TUBRATIS_13590</name>
</gene>
<dbReference type="EMBL" id="RCSS01000297">
    <property type="protein sequence ID" value="RVD92151.1"/>
    <property type="molecule type" value="Genomic_DNA"/>
</dbReference>
<feature type="coiled-coil region" evidence="1">
    <location>
        <begin position="1"/>
        <end position="39"/>
    </location>
</feature>
<reference evidence="2 3" key="1">
    <citation type="submission" date="2018-10" db="EMBL/GenBank/DDBJ databases">
        <title>Draft genome sequence of the microsporidian Tubulinosema ratisbonensis.</title>
        <authorList>
            <person name="Polonais V."/>
            <person name="Peyretaillade E."/>
            <person name="Niehus S."/>
            <person name="Wawrzyniak I."/>
            <person name="Franchet A."/>
            <person name="Gaspin C."/>
            <person name="Reichstadt M."/>
            <person name="Belser C."/>
            <person name="Labadie K."/>
            <person name="Delbac F."/>
            <person name="Ferrandon D."/>
        </authorList>
    </citation>
    <scope>NUCLEOTIDE SEQUENCE [LARGE SCALE GENOMIC DNA]</scope>
    <source>
        <strain evidence="2 3">Franzen</strain>
    </source>
</reference>
<accession>A0A437ALU4</accession>
<name>A0A437ALU4_9MICR</name>
<protein>
    <submittedName>
        <fullName evidence="2">Uncharacterized protein</fullName>
    </submittedName>
</protein>
<dbReference type="AlphaFoldDB" id="A0A437ALU4"/>
<evidence type="ECO:0000313" key="3">
    <source>
        <dbReference type="Proteomes" id="UP000282876"/>
    </source>
</evidence>
<evidence type="ECO:0000256" key="1">
    <source>
        <dbReference type="SAM" id="Coils"/>
    </source>
</evidence>
<dbReference type="Proteomes" id="UP000282876">
    <property type="component" value="Unassembled WGS sequence"/>
</dbReference>
<keyword evidence="3" id="KW-1185">Reference proteome</keyword>
<comment type="caution">
    <text evidence="2">The sequence shown here is derived from an EMBL/GenBank/DDBJ whole genome shotgun (WGS) entry which is preliminary data.</text>
</comment>
<sequence length="69" mass="8394">MDEIKMLLKGFESNKENLLEEIEKSFKKKESVIKNEQIKNEMSYEECKEKFKELLKTYKLFCKIIKINK</sequence>
<evidence type="ECO:0000313" key="2">
    <source>
        <dbReference type="EMBL" id="RVD92151.1"/>
    </source>
</evidence>